<feature type="transmembrane region" description="Helical" evidence="1">
    <location>
        <begin position="83"/>
        <end position="103"/>
    </location>
</feature>
<evidence type="ECO:0008006" key="3">
    <source>
        <dbReference type="Google" id="ProtNLM"/>
    </source>
</evidence>
<comment type="caution">
    <text evidence="2">The sequence shown here is derived from an EMBL/GenBank/DDBJ whole genome shotgun (WGS) entry which is preliminary data.</text>
</comment>
<feature type="transmembrane region" description="Helical" evidence="1">
    <location>
        <begin position="155"/>
        <end position="188"/>
    </location>
</feature>
<dbReference type="AlphaFoldDB" id="A0A7C3YU42"/>
<gene>
    <name evidence="2" type="ORF">ENX07_07395</name>
</gene>
<reference evidence="2" key="1">
    <citation type="journal article" date="2020" name="mSystems">
        <title>Genome- and Community-Level Interaction Insights into Carbon Utilization and Element Cycling Functions of Hydrothermarchaeota in Hydrothermal Sediment.</title>
        <authorList>
            <person name="Zhou Z."/>
            <person name="Liu Y."/>
            <person name="Xu W."/>
            <person name="Pan J."/>
            <person name="Luo Z.H."/>
            <person name="Li M."/>
        </authorList>
    </citation>
    <scope>NUCLEOTIDE SEQUENCE [LARGE SCALE GENOMIC DNA]</scope>
    <source>
        <strain evidence="2">SpSt-906</strain>
    </source>
</reference>
<dbReference type="EMBL" id="DTMQ01000044">
    <property type="protein sequence ID" value="HGE99872.1"/>
    <property type="molecule type" value="Genomic_DNA"/>
</dbReference>
<feature type="transmembrane region" description="Helical" evidence="1">
    <location>
        <begin position="345"/>
        <end position="364"/>
    </location>
</feature>
<feature type="transmembrane region" description="Helical" evidence="1">
    <location>
        <begin position="123"/>
        <end position="143"/>
    </location>
</feature>
<feature type="transmembrane region" description="Helical" evidence="1">
    <location>
        <begin position="7"/>
        <end position="30"/>
    </location>
</feature>
<organism evidence="2">
    <name type="scientific">candidate division WOR-3 bacterium</name>
    <dbReference type="NCBI Taxonomy" id="2052148"/>
    <lineage>
        <taxon>Bacteria</taxon>
        <taxon>Bacteria division WOR-3</taxon>
    </lineage>
</organism>
<keyword evidence="1" id="KW-1133">Transmembrane helix</keyword>
<feature type="transmembrane region" description="Helical" evidence="1">
    <location>
        <begin position="286"/>
        <end position="305"/>
    </location>
</feature>
<keyword evidence="1" id="KW-0812">Transmembrane</keyword>
<accession>A0A7C3YU42</accession>
<proteinExistence type="predicted"/>
<feature type="transmembrane region" description="Helical" evidence="1">
    <location>
        <begin position="194"/>
        <end position="211"/>
    </location>
</feature>
<keyword evidence="1" id="KW-0472">Membrane</keyword>
<evidence type="ECO:0000256" key="1">
    <source>
        <dbReference type="SAM" id="Phobius"/>
    </source>
</evidence>
<feature type="transmembrane region" description="Helical" evidence="1">
    <location>
        <begin position="255"/>
        <end position="274"/>
    </location>
</feature>
<protein>
    <recommendedName>
        <fullName evidence="3">Glycosyltransferase RgtA/B/C/D-like domain-containing protein</fullName>
    </recommendedName>
</protein>
<name>A0A7C3YU42_UNCW3</name>
<feature type="transmembrane region" description="Helical" evidence="1">
    <location>
        <begin position="312"/>
        <end position="333"/>
    </location>
</feature>
<evidence type="ECO:0000313" key="2">
    <source>
        <dbReference type="EMBL" id="HGE99872.1"/>
    </source>
</evidence>
<feature type="transmembrane region" description="Helical" evidence="1">
    <location>
        <begin position="50"/>
        <end position="71"/>
    </location>
</feature>
<sequence>MNRKNFYLLFLVFSIIFILPVWLFPFLPFVDLPQHLNFAYVLRHYSSYQAIYSLRLFPMHNTLHLFFTYLFSFLFPLEISNKIYVTLSLLLIPLSLLFFLKSIGANEYFSLLGFLLSYNYNLFWGFMGINLGTALILFLIGYEVRYLKGERRIKYLFLSAFLFFLLFLAHSLFYLFAFFTFFLLFLFIPAKKKVPLLLPLISVFFITFLPWQISQFRGEGSELEMQFREYISPSALYSNLWEFFRRVGVKTDESYIFILKIIFLLSLFTTGYLIYKKGFSFLFSTFSYRSLLIFSFSAFLFYAFFPGMYTEAVFLNERFACLLFLLVIAYLALNWKDFSPRFLPYLLSFIISFVGLDIGLRIALFNREAKPVKELLGQLPEGRKLAGLIYQKRPKADLFGYDCFLHFPAYYAIWKKGLVGFTFGYIRYSPIIYRDDYPLPRIDEWETWHSVFPEGYENYDYFLVAGEPRLSDLVIIERWHLLAKKGIWSLYEVPKELKRD</sequence>